<feature type="compositionally biased region" description="Basic and acidic residues" evidence="1">
    <location>
        <begin position="45"/>
        <end position="71"/>
    </location>
</feature>
<evidence type="ECO:0000256" key="1">
    <source>
        <dbReference type="SAM" id="MobiDB-lite"/>
    </source>
</evidence>
<organism evidence="2 3">
    <name type="scientific">Streptomyces fragilis</name>
    <dbReference type="NCBI Taxonomy" id="67301"/>
    <lineage>
        <taxon>Bacteria</taxon>
        <taxon>Bacillati</taxon>
        <taxon>Actinomycetota</taxon>
        <taxon>Actinomycetes</taxon>
        <taxon>Kitasatosporales</taxon>
        <taxon>Streptomycetaceae</taxon>
        <taxon>Streptomyces</taxon>
    </lineage>
</organism>
<dbReference type="RefSeq" id="WP_108955607.1">
    <property type="nucleotide sequence ID" value="NZ_BEVZ01000006.1"/>
</dbReference>
<dbReference type="Proteomes" id="UP001550850">
    <property type="component" value="Unassembled WGS sequence"/>
</dbReference>
<reference evidence="2 3" key="1">
    <citation type="submission" date="2024-06" db="EMBL/GenBank/DDBJ databases">
        <title>The Natural Products Discovery Center: Release of the First 8490 Sequenced Strains for Exploring Actinobacteria Biosynthetic Diversity.</title>
        <authorList>
            <person name="Kalkreuter E."/>
            <person name="Kautsar S.A."/>
            <person name="Yang D."/>
            <person name="Bader C.D."/>
            <person name="Teijaro C.N."/>
            <person name="Fluegel L."/>
            <person name="Davis C.M."/>
            <person name="Simpson J.R."/>
            <person name="Lauterbach L."/>
            <person name="Steele A.D."/>
            <person name="Gui C."/>
            <person name="Meng S."/>
            <person name="Li G."/>
            <person name="Viehrig K."/>
            <person name="Ye F."/>
            <person name="Su P."/>
            <person name="Kiefer A.F."/>
            <person name="Nichols A."/>
            <person name="Cepeda A.J."/>
            <person name="Yan W."/>
            <person name="Fan B."/>
            <person name="Jiang Y."/>
            <person name="Adhikari A."/>
            <person name="Zheng C.-J."/>
            <person name="Schuster L."/>
            <person name="Cowan T.M."/>
            <person name="Smanski M.J."/>
            <person name="Chevrette M.G."/>
            <person name="De Carvalho L.P.S."/>
            <person name="Shen B."/>
        </authorList>
    </citation>
    <scope>NUCLEOTIDE SEQUENCE [LARGE SCALE GENOMIC DNA]</scope>
    <source>
        <strain evidence="2 3">NPDC038104</strain>
    </source>
</reference>
<sequence>MSNTHTHHHTHAGPHGPHCEDELRRDVEVKREELGHTVEELASRADVKARARSKLRETKEQAEARRADLKNRAAQAKHRVTSGSASEEEPTAHRPVMPPAPGTSGMTDTGAYRVDQKEEGSGSRMPWIAAGGAAALAACAAGVMLRKGGHSSMGGRHMSRPTMGGHTMGRHAMGSHTMGSLGMRSMASMGALKGGGELLKGRSTPAGRMHRPGGHGGVTGGSAMRGMALKKGAAMAGGAPAMGAKVARQGMLKASTLKQVGSSRSGGHVTAGGLTHALAHAVTPDQGMGHRLEHAMGRGHHHHGPTGLWH</sequence>
<feature type="region of interest" description="Disordered" evidence="1">
    <location>
        <begin position="45"/>
        <end position="108"/>
    </location>
</feature>
<feature type="compositionally biased region" description="Basic residues" evidence="1">
    <location>
        <begin position="1"/>
        <end position="12"/>
    </location>
</feature>
<dbReference type="EMBL" id="JBEZUR010000087">
    <property type="protein sequence ID" value="MEU3558163.1"/>
    <property type="molecule type" value="Genomic_DNA"/>
</dbReference>
<gene>
    <name evidence="2" type="ORF">AB0E65_28750</name>
</gene>
<protein>
    <submittedName>
        <fullName evidence="2">DUF3618 domain-containing protein</fullName>
    </submittedName>
</protein>
<accession>A0ABV2YQZ1</accession>
<dbReference type="InterPro" id="IPR022062">
    <property type="entry name" value="DUF3618"/>
</dbReference>
<name>A0ABV2YQZ1_9ACTN</name>
<keyword evidence="3" id="KW-1185">Reference proteome</keyword>
<evidence type="ECO:0000313" key="2">
    <source>
        <dbReference type="EMBL" id="MEU3558163.1"/>
    </source>
</evidence>
<dbReference type="Pfam" id="PF12277">
    <property type="entry name" value="DUF3618"/>
    <property type="match status" value="1"/>
</dbReference>
<evidence type="ECO:0000313" key="3">
    <source>
        <dbReference type="Proteomes" id="UP001550850"/>
    </source>
</evidence>
<comment type="caution">
    <text evidence="2">The sequence shown here is derived from an EMBL/GenBank/DDBJ whole genome shotgun (WGS) entry which is preliminary data.</text>
</comment>
<proteinExistence type="predicted"/>
<feature type="region of interest" description="Disordered" evidence="1">
    <location>
        <begin position="1"/>
        <end position="21"/>
    </location>
</feature>